<feature type="domain" description="D-isomer specific 2-hydroxyacid dehydrogenase NAD-binding" evidence="3">
    <location>
        <begin position="110"/>
        <end position="284"/>
    </location>
</feature>
<sequence>MAADARASPDVLLYTEWASKDRYKQLLEERGLNVVYPGDVADWEAIRFAVAWKPPPGLLTQCRNLEAAMSLGAGVDHILQPGQVPDRVPVLRIVDPRMAERMATWVVWGVINWQRRFEAYLEAQRAARWDLGIEGRTNRDNCDVSVGVMGFGVMGRATAEALAALGYKVSAWSRTARQHGAVRCFHGSGQLREFVSGADVLVCLLPLTDDTRGIVDARLLSWLPRGGAVINGARGAHLVEADLLAALDSEQVGFALLDVFATEPLPADSPLWSHPRVRLTPHVASMTTLEGAADQIAANYHSVVAGRGPLPVNLIDRTAGY</sequence>
<dbReference type="STRING" id="307507.A0A2V0P8B6"/>
<keyword evidence="4" id="KW-0670">Pyruvate</keyword>
<dbReference type="Gene3D" id="3.40.50.720">
    <property type="entry name" value="NAD(P)-binding Rossmann-like Domain"/>
    <property type="match status" value="2"/>
</dbReference>
<dbReference type="GO" id="GO:0016491">
    <property type="term" value="F:oxidoreductase activity"/>
    <property type="evidence" value="ECO:0007669"/>
    <property type="project" value="UniProtKB-KW"/>
</dbReference>
<dbReference type="PANTHER" id="PTHR43333:SF1">
    <property type="entry name" value="D-ISOMER SPECIFIC 2-HYDROXYACID DEHYDROGENASE NAD-BINDING DOMAIN-CONTAINING PROTEIN"/>
    <property type="match status" value="1"/>
</dbReference>
<keyword evidence="2" id="KW-0520">NAD</keyword>
<dbReference type="InParanoid" id="A0A2V0P8B6"/>
<dbReference type="SUPFAM" id="SSF51735">
    <property type="entry name" value="NAD(P)-binding Rossmann-fold domains"/>
    <property type="match status" value="1"/>
</dbReference>
<gene>
    <name evidence="4" type="ORF">Rsub_07895</name>
</gene>
<protein>
    <submittedName>
        <fullName evidence="4">Glyoxylate hydroxypyruvate reductase A</fullName>
    </submittedName>
</protein>
<dbReference type="EMBL" id="BDRX01000061">
    <property type="protein sequence ID" value="GBF95182.1"/>
    <property type="molecule type" value="Genomic_DNA"/>
</dbReference>
<proteinExistence type="predicted"/>
<organism evidence="4 5">
    <name type="scientific">Raphidocelis subcapitata</name>
    <dbReference type="NCBI Taxonomy" id="307507"/>
    <lineage>
        <taxon>Eukaryota</taxon>
        <taxon>Viridiplantae</taxon>
        <taxon>Chlorophyta</taxon>
        <taxon>core chlorophytes</taxon>
        <taxon>Chlorophyceae</taxon>
        <taxon>CS clade</taxon>
        <taxon>Sphaeropleales</taxon>
        <taxon>Selenastraceae</taxon>
        <taxon>Raphidocelis</taxon>
    </lineage>
</organism>
<dbReference type="PANTHER" id="PTHR43333">
    <property type="entry name" value="2-HACID_DH_C DOMAIN-CONTAINING PROTEIN"/>
    <property type="match status" value="1"/>
</dbReference>
<name>A0A2V0P8B6_9CHLO</name>
<evidence type="ECO:0000256" key="1">
    <source>
        <dbReference type="ARBA" id="ARBA00023002"/>
    </source>
</evidence>
<keyword evidence="1" id="KW-0560">Oxidoreductase</keyword>
<dbReference type="GO" id="GO:0051287">
    <property type="term" value="F:NAD binding"/>
    <property type="evidence" value="ECO:0007669"/>
    <property type="project" value="InterPro"/>
</dbReference>
<dbReference type="InterPro" id="IPR036291">
    <property type="entry name" value="NAD(P)-bd_dom_sf"/>
</dbReference>
<keyword evidence="5" id="KW-1185">Reference proteome</keyword>
<evidence type="ECO:0000313" key="5">
    <source>
        <dbReference type="Proteomes" id="UP000247498"/>
    </source>
</evidence>
<evidence type="ECO:0000313" key="4">
    <source>
        <dbReference type="EMBL" id="GBF95182.1"/>
    </source>
</evidence>
<dbReference type="Proteomes" id="UP000247498">
    <property type="component" value="Unassembled WGS sequence"/>
</dbReference>
<accession>A0A2V0P8B6</accession>
<evidence type="ECO:0000256" key="2">
    <source>
        <dbReference type="ARBA" id="ARBA00023027"/>
    </source>
</evidence>
<dbReference type="InterPro" id="IPR006140">
    <property type="entry name" value="D-isomer_DH_NAD-bd"/>
</dbReference>
<dbReference type="Pfam" id="PF02826">
    <property type="entry name" value="2-Hacid_dh_C"/>
    <property type="match status" value="1"/>
</dbReference>
<reference evidence="4 5" key="1">
    <citation type="journal article" date="2018" name="Sci. Rep.">
        <title>Raphidocelis subcapitata (=Pseudokirchneriella subcapitata) provides an insight into genome evolution and environmental adaptations in the Sphaeropleales.</title>
        <authorList>
            <person name="Suzuki S."/>
            <person name="Yamaguchi H."/>
            <person name="Nakajima N."/>
            <person name="Kawachi M."/>
        </authorList>
    </citation>
    <scope>NUCLEOTIDE SEQUENCE [LARGE SCALE GENOMIC DNA]</scope>
    <source>
        <strain evidence="4 5">NIES-35</strain>
    </source>
</reference>
<dbReference type="OrthoDB" id="298012at2759"/>
<evidence type="ECO:0000259" key="3">
    <source>
        <dbReference type="Pfam" id="PF02826"/>
    </source>
</evidence>
<comment type="caution">
    <text evidence="4">The sequence shown here is derived from an EMBL/GenBank/DDBJ whole genome shotgun (WGS) entry which is preliminary data.</text>
</comment>
<dbReference type="CDD" id="cd12164">
    <property type="entry name" value="GDH_like_2"/>
    <property type="match status" value="1"/>
</dbReference>
<dbReference type="AlphaFoldDB" id="A0A2V0P8B6"/>